<dbReference type="Pfam" id="PF07287">
    <property type="entry name" value="AtuA"/>
    <property type="match status" value="1"/>
</dbReference>
<reference evidence="2 3" key="1">
    <citation type="submission" date="2020-04" db="EMBL/GenBank/DDBJ databases">
        <title>Genome sequencing of novel species.</title>
        <authorList>
            <person name="Heo J."/>
            <person name="Kim S.-J."/>
            <person name="Kim J.-S."/>
            <person name="Hong S.-B."/>
            <person name="Kwon S.-W."/>
        </authorList>
    </citation>
    <scope>NUCLEOTIDE SEQUENCE [LARGE SCALE GENOMIC DNA]</scope>
    <source>
        <strain evidence="2 3">CJU-R4</strain>
    </source>
</reference>
<dbReference type="KEGG" id="srho:HH216_21835"/>
<dbReference type="Proteomes" id="UP000501128">
    <property type="component" value="Chromosome"/>
</dbReference>
<name>A0A7L5DQM3_9BACT</name>
<feature type="domain" description="Acyclic terpene utilisation N-terminal" evidence="1">
    <location>
        <begin position="5"/>
        <end position="438"/>
    </location>
</feature>
<dbReference type="AlphaFoldDB" id="A0A7L5DQM3"/>
<dbReference type="EMBL" id="CP051677">
    <property type="protein sequence ID" value="QJD80764.1"/>
    <property type="molecule type" value="Genomic_DNA"/>
</dbReference>
<keyword evidence="3" id="KW-1185">Reference proteome</keyword>
<accession>A0A7L5DQM3</accession>
<evidence type="ECO:0000259" key="1">
    <source>
        <dbReference type="Pfam" id="PF07287"/>
    </source>
</evidence>
<dbReference type="PANTHER" id="PTHR47472:SF1">
    <property type="entry name" value="DUF1446-DOMAIN-CONTAINING PROTEIN"/>
    <property type="match status" value="1"/>
</dbReference>
<dbReference type="PANTHER" id="PTHR47472">
    <property type="entry name" value="PROPIONYL-COA CARBOXYLASE"/>
    <property type="match status" value="1"/>
</dbReference>
<dbReference type="RefSeq" id="WP_169552784.1">
    <property type="nucleotide sequence ID" value="NZ_CP051677.1"/>
</dbReference>
<evidence type="ECO:0000313" key="3">
    <source>
        <dbReference type="Proteomes" id="UP000501128"/>
    </source>
</evidence>
<organism evidence="2 3">
    <name type="scientific">Spirosoma rhododendri</name>
    <dbReference type="NCBI Taxonomy" id="2728024"/>
    <lineage>
        <taxon>Bacteria</taxon>
        <taxon>Pseudomonadati</taxon>
        <taxon>Bacteroidota</taxon>
        <taxon>Cytophagia</taxon>
        <taxon>Cytophagales</taxon>
        <taxon>Cytophagaceae</taxon>
        <taxon>Spirosoma</taxon>
    </lineage>
</organism>
<gene>
    <name evidence="2" type="ORF">HH216_21835</name>
</gene>
<dbReference type="InterPro" id="IPR010839">
    <property type="entry name" value="AtuA_N"/>
</dbReference>
<sequence length="442" mass="47143">MKQRIRIGCAAGFSGDRLEPALILTQYGQLDYLVLECLAERTIALAQKRKRHDPTQGYDPLLERRMEGLLPLLLANKVRLITNMGAANPLAAAEKIAAIARRLGLSVTVAVLTGDDVFDQLSGDETALETGQPLRASGPLLSANAYLGTDAILPALATDAQIIITGRVADPSLFVAPLVHTFGWSLTDWDQLGQATVIGHLMECAGQLTGGYFADPGLDRKDVPDMAKLGHPFVDVTADGMAVFGKVTGTGGRLSLATAKEQLLYEVMDPSQYITPDVVADFTQVRLTETGPDQISATGGRGNSRPDTLKVSVGYDGGFIGEGEISYAGANALGRAQLAGSIMQERLQDRFSDLRIDYIGSTSVHRTNFNQPPDPYEIRLRVAGRATTAQQAAQVGEEVEALYTNGPAGGGGARKYVHEVVGIVSTLLDRSRVNPQITLITA</sequence>
<evidence type="ECO:0000313" key="2">
    <source>
        <dbReference type="EMBL" id="QJD80764.1"/>
    </source>
</evidence>
<proteinExistence type="predicted"/>
<protein>
    <submittedName>
        <fullName evidence="2">DUF1446 domain-containing protein</fullName>
    </submittedName>
</protein>